<dbReference type="Proteomes" id="UP001172386">
    <property type="component" value="Unassembled WGS sequence"/>
</dbReference>
<dbReference type="EMBL" id="JAPDRQ010000001">
    <property type="protein sequence ID" value="KAJ9664711.1"/>
    <property type="molecule type" value="Genomic_DNA"/>
</dbReference>
<organism evidence="1 2">
    <name type="scientific">Neophaeococcomyces mojaviensis</name>
    <dbReference type="NCBI Taxonomy" id="3383035"/>
    <lineage>
        <taxon>Eukaryota</taxon>
        <taxon>Fungi</taxon>
        <taxon>Dikarya</taxon>
        <taxon>Ascomycota</taxon>
        <taxon>Pezizomycotina</taxon>
        <taxon>Eurotiomycetes</taxon>
        <taxon>Chaetothyriomycetidae</taxon>
        <taxon>Chaetothyriales</taxon>
        <taxon>Chaetothyriales incertae sedis</taxon>
        <taxon>Neophaeococcomyces</taxon>
    </lineage>
</organism>
<proteinExistence type="predicted"/>
<protein>
    <submittedName>
        <fullName evidence="1">Uncharacterized protein</fullName>
    </submittedName>
</protein>
<name>A0ACC3AL96_9EURO</name>
<gene>
    <name evidence="1" type="ORF">H2198_000057</name>
</gene>
<sequence>MHTTTSASLSPKILMNIAGFLEGDTKALLNLSYVSRLFNQIATPLLYSNFRQLESWPVDKNKTLYAFLWTVLSRPHLAEHVKHIALQQMGTDEGLGLDPDQELIDLATQRINTTCSSLLRTDVAKDFNDEWLAAIRNTIPEAYLTLLICALPNLETLFFVEGYEPNILYTVLKAVVTQLKQAKILDEVPAGLPFTKLRTVKTWSDDMKYGYLGFDGLYPFFELPSMRGFEIGLANGEWGNIGAPDGAQMWKIEPRSSNIDKLSFQYSAFTGPCMRAMVRSCKSLKQFQFTYGKIHMYEVDFFPKDLLDELLGHADSLEVLRINYDDDWDKVLWHENEIESSDLVFDSKLKKLTKLKQLSVNSSILFGPNGDGRTDNNEPEVLVSPARFNLAESLPPLLEELEIYTCDANVVLHLSDIAQARMQGQLKSLALVRCYVAEEKIEQGDLNVVEIPGVKVDCAILSQEEREALIDIVERGYSNRPLESFILQDHPLLWNA</sequence>
<evidence type="ECO:0000313" key="1">
    <source>
        <dbReference type="EMBL" id="KAJ9664711.1"/>
    </source>
</evidence>
<keyword evidence="2" id="KW-1185">Reference proteome</keyword>
<reference evidence="1" key="1">
    <citation type="submission" date="2022-10" db="EMBL/GenBank/DDBJ databases">
        <title>Culturing micro-colonial fungi from biological soil crusts in the Mojave desert and describing Neophaeococcomyces mojavensis, and introducing the new genera and species Taxawa tesnikishii.</title>
        <authorList>
            <person name="Kurbessoian T."/>
            <person name="Stajich J.E."/>
        </authorList>
    </citation>
    <scope>NUCLEOTIDE SEQUENCE</scope>
    <source>
        <strain evidence="1">JES_112</strain>
    </source>
</reference>
<accession>A0ACC3AL96</accession>
<comment type="caution">
    <text evidence="1">The sequence shown here is derived from an EMBL/GenBank/DDBJ whole genome shotgun (WGS) entry which is preliminary data.</text>
</comment>
<evidence type="ECO:0000313" key="2">
    <source>
        <dbReference type="Proteomes" id="UP001172386"/>
    </source>
</evidence>